<dbReference type="AlphaFoldDB" id="A0A563F246"/>
<sequence length="150" mass="15854">MTAQSSPQESAQTYAFEQYNEQSGGSFMGFMTGGISTITAAVKSIAAANEAGALAADPHAIDSAIKKLDDFQVVLQKIATRARVLGTKTPLGGGYAEQVSKVNEEVGLLAQNAVIPDLVKAIEALKVEIEKSRKSYQAVEEGQSTTFNKL</sequence>
<evidence type="ECO:0000313" key="1">
    <source>
        <dbReference type="EMBL" id="TWP53434.1"/>
    </source>
</evidence>
<dbReference type="EMBL" id="VOBR01000003">
    <property type="protein sequence ID" value="TWP53434.1"/>
    <property type="molecule type" value="Genomic_DNA"/>
</dbReference>
<protein>
    <submittedName>
        <fullName evidence="1">Uncharacterized protein</fullName>
    </submittedName>
</protein>
<organism evidence="1 2">
    <name type="scientific">Lentzea tibetensis</name>
    <dbReference type="NCBI Taxonomy" id="2591470"/>
    <lineage>
        <taxon>Bacteria</taxon>
        <taxon>Bacillati</taxon>
        <taxon>Actinomycetota</taxon>
        <taxon>Actinomycetes</taxon>
        <taxon>Pseudonocardiales</taxon>
        <taxon>Pseudonocardiaceae</taxon>
        <taxon>Lentzea</taxon>
    </lineage>
</organism>
<evidence type="ECO:0000313" key="2">
    <source>
        <dbReference type="Proteomes" id="UP000316639"/>
    </source>
</evidence>
<gene>
    <name evidence="1" type="ORF">FKR81_05615</name>
</gene>
<dbReference type="RefSeq" id="WP_146349845.1">
    <property type="nucleotide sequence ID" value="NZ_VOBR01000003.1"/>
</dbReference>
<proteinExistence type="predicted"/>
<dbReference type="Proteomes" id="UP000316639">
    <property type="component" value="Unassembled WGS sequence"/>
</dbReference>
<comment type="caution">
    <text evidence="1">The sequence shown here is derived from an EMBL/GenBank/DDBJ whole genome shotgun (WGS) entry which is preliminary data.</text>
</comment>
<accession>A0A563F246</accession>
<dbReference type="OrthoDB" id="3689232at2"/>
<reference evidence="1 2" key="1">
    <citation type="submission" date="2019-07" db="EMBL/GenBank/DDBJ databases">
        <title>Lentzea xizangensis sp. nov., isolated from Qinghai-Tibetan Plateau Soils.</title>
        <authorList>
            <person name="Huang J."/>
        </authorList>
    </citation>
    <scope>NUCLEOTIDE SEQUENCE [LARGE SCALE GENOMIC DNA]</scope>
    <source>
        <strain evidence="1 2">FXJ1.1311</strain>
    </source>
</reference>
<name>A0A563F246_9PSEU</name>
<keyword evidence="2" id="KW-1185">Reference proteome</keyword>